<comment type="caution">
    <text evidence="1">The sequence shown here is derived from an EMBL/GenBank/DDBJ whole genome shotgun (WGS) entry which is preliminary data.</text>
</comment>
<evidence type="ECO:0000313" key="1">
    <source>
        <dbReference type="EMBL" id="GID60158.1"/>
    </source>
</evidence>
<proteinExistence type="predicted"/>
<dbReference type="SUPFAM" id="SSF52540">
    <property type="entry name" value="P-loop containing nucleoside triphosphate hydrolases"/>
    <property type="match status" value="1"/>
</dbReference>
<dbReference type="CDD" id="cd00882">
    <property type="entry name" value="Ras_like_GTPase"/>
    <property type="match status" value="1"/>
</dbReference>
<sequence>MVDIDAVRNWLGRLPGGSLAGRYGDDWDTFAALDRPVVTLFGAYDTGKSSLLRRLIVDTGGSVPGWLTISARHETFDVNDTAIGGCVVRDTPGFTAGAADPRARTNTGRALAAIGLTDIGVAVLTTQLATAERDLLRELIARDWPAGALWFVVSRFDEAGADPEYDLDGYRELRDHKVRELRELFGIGEHVPVFVVAQDPYQTGGPESGLDRTTWDAFRSWDGMEALTDAVRAVSPAGLPGWRAAAGQRYWAAALAGTLTELRGQLADYTAQAAVAARGTERRDGWLSELDTLDRAAHAALDGLVDEVMRRPREPGAEIQQTLDTWFSRHEARLQRLRQSIRKTRDRERAQPSWPGFAALVTTLENREQTAPAAVAGHVESVGTMMLSVLKAAGDVTRGKSAAAKRLAALGEHLGTAEAVLPLAVYLAKVVDDRRADGARLNHDRAAADQRQQVAAECTRLAREIWQPYVDEVRDQIIAETADQADLDASLRELVAGLQAAVTAGERLT</sequence>
<protein>
    <recommendedName>
        <fullName evidence="3">G domain-containing protein</fullName>
    </recommendedName>
</protein>
<accession>A0ABQ3XNT8</accession>
<dbReference type="InterPro" id="IPR027417">
    <property type="entry name" value="P-loop_NTPase"/>
</dbReference>
<name>A0ABQ3XNT8_9ACTN</name>
<reference evidence="1 2" key="1">
    <citation type="submission" date="2021-01" db="EMBL/GenBank/DDBJ databases">
        <title>Whole genome shotgun sequence of Actinoplanes couchii NBRC 106145.</title>
        <authorList>
            <person name="Komaki H."/>
            <person name="Tamura T."/>
        </authorList>
    </citation>
    <scope>NUCLEOTIDE SEQUENCE [LARGE SCALE GENOMIC DNA]</scope>
    <source>
        <strain evidence="1 2">NBRC 106145</strain>
    </source>
</reference>
<dbReference type="Proteomes" id="UP000612282">
    <property type="component" value="Unassembled WGS sequence"/>
</dbReference>
<evidence type="ECO:0000313" key="2">
    <source>
        <dbReference type="Proteomes" id="UP000612282"/>
    </source>
</evidence>
<evidence type="ECO:0008006" key="3">
    <source>
        <dbReference type="Google" id="ProtNLM"/>
    </source>
</evidence>
<gene>
    <name evidence="1" type="ORF">Aco03nite_085620</name>
</gene>
<keyword evidence="2" id="KW-1185">Reference proteome</keyword>
<dbReference type="Gene3D" id="3.40.50.300">
    <property type="entry name" value="P-loop containing nucleotide triphosphate hydrolases"/>
    <property type="match status" value="1"/>
</dbReference>
<dbReference type="EMBL" id="BOMG01000104">
    <property type="protein sequence ID" value="GID60158.1"/>
    <property type="molecule type" value="Genomic_DNA"/>
</dbReference>
<organism evidence="1 2">
    <name type="scientific">Actinoplanes couchii</name>
    <dbReference type="NCBI Taxonomy" id="403638"/>
    <lineage>
        <taxon>Bacteria</taxon>
        <taxon>Bacillati</taxon>
        <taxon>Actinomycetota</taxon>
        <taxon>Actinomycetes</taxon>
        <taxon>Micromonosporales</taxon>
        <taxon>Micromonosporaceae</taxon>
        <taxon>Actinoplanes</taxon>
    </lineage>
</organism>